<dbReference type="GO" id="GO:0016567">
    <property type="term" value="P:protein ubiquitination"/>
    <property type="evidence" value="ECO:0007669"/>
    <property type="project" value="TreeGrafter"/>
</dbReference>
<dbReference type="PANTHER" id="PTHR46858:SF5">
    <property type="entry name" value="E3 UBIQUITIN-PROTEIN LIGASE APD1-RELATED"/>
    <property type="match status" value="1"/>
</dbReference>
<dbReference type="GO" id="GO:0008270">
    <property type="term" value="F:zinc ion binding"/>
    <property type="evidence" value="ECO:0007669"/>
    <property type="project" value="UniProtKB-KW"/>
</dbReference>
<name>A0A6H5IZA8_9HYME</name>
<keyword evidence="3" id="KW-0862">Zinc</keyword>
<evidence type="ECO:0000313" key="8">
    <source>
        <dbReference type="Proteomes" id="UP000479190"/>
    </source>
</evidence>
<sequence length="525" mass="59167">MVQWQWIDFATMESGRTAVRHPSNATRFRGQRLQQAWRDLHLSSVSGFELLTICSNVIGEYFTSNLNSIQPLEVEEVIQLEVNFDARLDQNEGNDPEYDYSIFQDFRRNEALVLDANIPAEARPRWLRAQGGRRQRRRRRRNNNRPYGINGNVAARPPLPRRNQRSPRNDEQVHPRVAEGSNAKQLRTRRGVARPYPFYIESDSDEDVVSSTVNPNVSRIQNRPPLPRPLDRAIAGPSTAVDGPSVARVNNSRLKGGSERELVAAGPSGISVHSESDSDEDGPSAARVNNSRLEGGSERELVAAGPSGISVHSESDSDGETCSVCMYRPKTHSFVPCGHWTCCEWCAIKIMMDGKICPNCRAEALCTVRISLSMATPSNDSMNRDEVSRPVQVIAPTASEPMSDANDHSMVGLSNGSIIADVSHQKHEILRKKISFNSNFNTERSGSNRFNSNLSKNNNNNSSNYCNKRCHKIYNNHFQPNCYNKSNYHSYNMYFCNRSWYKTINTCTRNERHRKTNSCNSNSKP</sequence>
<dbReference type="PROSITE" id="PS50089">
    <property type="entry name" value="ZF_RING_2"/>
    <property type="match status" value="1"/>
</dbReference>
<protein>
    <recommendedName>
        <fullName evidence="6">RING-type domain-containing protein</fullName>
    </recommendedName>
</protein>
<evidence type="ECO:0000256" key="4">
    <source>
        <dbReference type="PROSITE-ProRule" id="PRU00175"/>
    </source>
</evidence>
<keyword evidence="1" id="KW-0479">Metal-binding</keyword>
<evidence type="ECO:0000259" key="6">
    <source>
        <dbReference type="PROSITE" id="PS50089"/>
    </source>
</evidence>
<dbReference type="SUPFAM" id="SSF57850">
    <property type="entry name" value="RING/U-box"/>
    <property type="match status" value="1"/>
</dbReference>
<evidence type="ECO:0000256" key="3">
    <source>
        <dbReference type="ARBA" id="ARBA00022833"/>
    </source>
</evidence>
<evidence type="ECO:0000256" key="2">
    <source>
        <dbReference type="ARBA" id="ARBA00022771"/>
    </source>
</evidence>
<dbReference type="AlphaFoldDB" id="A0A6H5IZA8"/>
<dbReference type="Pfam" id="PF13920">
    <property type="entry name" value="zf-C3HC4_3"/>
    <property type="match status" value="1"/>
</dbReference>
<keyword evidence="8" id="KW-1185">Reference proteome</keyword>
<gene>
    <name evidence="7" type="ORF">TBRA_LOCUS12997</name>
</gene>
<feature type="compositionally biased region" description="Basic and acidic residues" evidence="5">
    <location>
        <begin position="167"/>
        <end position="177"/>
    </location>
</feature>
<evidence type="ECO:0000313" key="7">
    <source>
        <dbReference type="EMBL" id="CAB0041325.1"/>
    </source>
</evidence>
<feature type="region of interest" description="Disordered" evidence="5">
    <location>
        <begin position="126"/>
        <end position="190"/>
    </location>
</feature>
<dbReference type="PANTHER" id="PTHR46858">
    <property type="entry name" value="OS05G0521000 PROTEIN"/>
    <property type="match status" value="1"/>
</dbReference>
<dbReference type="GO" id="GO:0061630">
    <property type="term" value="F:ubiquitin protein ligase activity"/>
    <property type="evidence" value="ECO:0007669"/>
    <property type="project" value="TreeGrafter"/>
</dbReference>
<feature type="region of interest" description="Disordered" evidence="5">
    <location>
        <begin position="204"/>
        <end position="301"/>
    </location>
</feature>
<accession>A0A6H5IZA8</accession>
<feature type="compositionally biased region" description="Basic residues" evidence="5">
    <location>
        <begin position="131"/>
        <end position="143"/>
    </location>
</feature>
<evidence type="ECO:0000256" key="5">
    <source>
        <dbReference type="SAM" id="MobiDB-lite"/>
    </source>
</evidence>
<feature type="domain" description="RING-type" evidence="6">
    <location>
        <begin position="322"/>
        <end position="361"/>
    </location>
</feature>
<dbReference type="EMBL" id="CADCXV010001108">
    <property type="protein sequence ID" value="CAB0041325.1"/>
    <property type="molecule type" value="Genomic_DNA"/>
</dbReference>
<dbReference type="Gene3D" id="3.30.40.10">
    <property type="entry name" value="Zinc/RING finger domain, C3HC4 (zinc finger)"/>
    <property type="match status" value="1"/>
</dbReference>
<feature type="compositionally biased region" description="Polar residues" evidence="5">
    <location>
        <begin position="212"/>
        <end position="221"/>
    </location>
</feature>
<reference evidence="7 8" key="1">
    <citation type="submission" date="2020-02" db="EMBL/GenBank/DDBJ databases">
        <authorList>
            <person name="Ferguson B K."/>
        </authorList>
    </citation>
    <scope>NUCLEOTIDE SEQUENCE [LARGE SCALE GENOMIC DNA]</scope>
</reference>
<dbReference type="Proteomes" id="UP000479190">
    <property type="component" value="Unassembled WGS sequence"/>
</dbReference>
<dbReference type="InterPro" id="IPR001841">
    <property type="entry name" value="Znf_RING"/>
</dbReference>
<keyword evidence="2 4" id="KW-0863">Zinc-finger</keyword>
<dbReference type="OrthoDB" id="10251804at2759"/>
<organism evidence="7 8">
    <name type="scientific">Trichogramma brassicae</name>
    <dbReference type="NCBI Taxonomy" id="86971"/>
    <lineage>
        <taxon>Eukaryota</taxon>
        <taxon>Metazoa</taxon>
        <taxon>Ecdysozoa</taxon>
        <taxon>Arthropoda</taxon>
        <taxon>Hexapoda</taxon>
        <taxon>Insecta</taxon>
        <taxon>Pterygota</taxon>
        <taxon>Neoptera</taxon>
        <taxon>Endopterygota</taxon>
        <taxon>Hymenoptera</taxon>
        <taxon>Apocrita</taxon>
        <taxon>Proctotrupomorpha</taxon>
        <taxon>Chalcidoidea</taxon>
        <taxon>Trichogrammatidae</taxon>
        <taxon>Trichogramma</taxon>
    </lineage>
</organism>
<proteinExistence type="predicted"/>
<evidence type="ECO:0000256" key="1">
    <source>
        <dbReference type="ARBA" id="ARBA00022723"/>
    </source>
</evidence>
<dbReference type="InterPro" id="IPR013083">
    <property type="entry name" value="Znf_RING/FYVE/PHD"/>
</dbReference>